<dbReference type="Proteomes" id="UP000323707">
    <property type="component" value="Unassembled WGS sequence"/>
</dbReference>
<dbReference type="AlphaFoldDB" id="A0A5M9QPY0"/>
<dbReference type="RefSeq" id="WP_150336867.1">
    <property type="nucleotide sequence ID" value="NZ_JAERIX010000026.1"/>
</dbReference>
<evidence type="ECO:0000259" key="7">
    <source>
        <dbReference type="Pfam" id="PF00350"/>
    </source>
</evidence>
<comment type="subcellular location">
    <subcellularLocation>
        <location evidence="1">Membrane</location>
    </subcellularLocation>
</comment>
<gene>
    <name evidence="8" type="ORF">F4V45_02245</name>
</gene>
<evidence type="ECO:0000256" key="2">
    <source>
        <dbReference type="ARBA" id="ARBA00022741"/>
    </source>
</evidence>
<keyword evidence="2" id="KW-0547">Nucleotide-binding</keyword>
<keyword evidence="4" id="KW-0342">GTP-binding</keyword>
<comment type="caution">
    <text evidence="8">The sequence shown here is derived from an EMBL/GenBank/DDBJ whole genome shotgun (WGS) entry which is preliminary data.</text>
</comment>
<dbReference type="SUPFAM" id="SSF52540">
    <property type="entry name" value="P-loop containing nucleoside triphosphate hydrolases"/>
    <property type="match status" value="1"/>
</dbReference>
<evidence type="ECO:0000256" key="6">
    <source>
        <dbReference type="SAM" id="MobiDB-lite"/>
    </source>
</evidence>
<dbReference type="InterPro" id="IPR027094">
    <property type="entry name" value="Mitofusin_fam"/>
</dbReference>
<feature type="domain" description="Dynamin N-terminal" evidence="7">
    <location>
        <begin position="220"/>
        <end position="405"/>
    </location>
</feature>
<dbReference type="EMBL" id="VXKE01000006">
    <property type="protein sequence ID" value="KAA8710753.1"/>
    <property type="molecule type" value="Genomic_DNA"/>
</dbReference>
<dbReference type="PANTHER" id="PTHR10465">
    <property type="entry name" value="TRANSMEMBRANE GTPASE FZO1"/>
    <property type="match status" value="1"/>
</dbReference>
<sequence>MHTTTHSITAAPAPQPKPPLHYDDLPSARKELLQAFWQILMPSFHTTELDTLFTNACEFSQALEQIPPQALAIMLSVDSTNLARYEQTRSFKQILHAVGMQDQVDSSLDPLALLSLQCAILAHTSIEKLQESKALMAHIIAAGLCNVERTRGLFNILEKFFTTHTKLARESAPAKKPTIAKQALKDEFMSIANTLAQTLPHTKPALEQAIARLQESHFSIGVAGVLSAGKSSFLNALLGKGVLGTSTIPETANLSILRYGDVESALVHFFTQGEWESANAQATHANALTDEQRELLHIGQKAIAIDELARYTSANYENGFSALVKKVELYLPLAFLQNNVEIVDTPGLDDPIIIREELTKSYMHHCDMLIYVMNASCAATQKDMDFILESLISGHLARLLIVLTRADLLSSKELESSLAYTRQSLQKELQKAHYDGDIQALLDSIDFIPVASLFALGYKTDDKDIIAKAQAQNFTLEQTGLPKVQAYLESMLFGDDSPKQRDLLYSAYRSLLLELDSAKEHLHIEQRILQASSHDKQAIANDLQASNQALMDSMDTLCKELEAREQEFMRYLSELIALINAHLNSHTQRLFTQLYDDTTYEYAKNAKPSAERVESIIAQSLQDSYHDLMREYKYKVAKKLRTLDELAQSSSTLALDIPLDIPPITYPSHTSSISTLAKQLAKAVLELNATHTKNTQERLSAALQELLRTKMGDFISLLTQENTRVQALLHQSFTNYAQAQKDALQDKITKNTRALESALAKTATKDDIEALQNAQKTIQSLHNEVQMILKAL</sequence>
<reference evidence="8 9" key="1">
    <citation type="submission" date="2019-09" db="EMBL/GenBank/DDBJ databases">
        <title>Draft genome sequence of various Type strains from the CCUG.</title>
        <authorList>
            <person name="Pineiro-Iglesias B."/>
            <person name="Tunovic T."/>
            <person name="Unosson C."/>
            <person name="Inganas E."/>
            <person name="Ohlen M."/>
            <person name="Cardew S."/>
            <person name="Jensie-Markopoulos S."/>
            <person name="Salva-Serra F."/>
            <person name="Jaen-Luchoro D."/>
            <person name="Karlsson R."/>
            <person name="Svensson-Stadler L."/>
            <person name="Chun J."/>
            <person name="Moore E."/>
        </authorList>
    </citation>
    <scope>NUCLEOTIDE SEQUENCE [LARGE SCALE GENOMIC DNA]</scope>
    <source>
        <strain evidence="8 9">CCUG 32756T</strain>
    </source>
</reference>
<keyword evidence="3" id="KW-0378">Hydrolase</keyword>
<dbReference type="GO" id="GO:0016020">
    <property type="term" value="C:membrane"/>
    <property type="evidence" value="ECO:0007669"/>
    <property type="project" value="UniProtKB-SubCell"/>
</dbReference>
<dbReference type="Pfam" id="PF00350">
    <property type="entry name" value="Dynamin_N"/>
    <property type="match status" value="1"/>
</dbReference>
<dbReference type="PANTHER" id="PTHR10465:SF0">
    <property type="entry name" value="SARCALUMENIN"/>
    <property type="match status" value="1"/>
</dbReference>
<accession>A0A5M9QPY0</accession>
<evidence type="ECO:0000256" key="5">
    <source>
        <dbReference type="ARBA" id="ARBA00023136"/>
    </source>
</evidence>
<dbReference type="GO" id="GO:0005525">
    <property type="term" value="F:GTP binding"/>
    <property type="evidence" value="ECO:0007669"/>
    <property type="project" value="UniProtKB-KW"/>
</dbReference>
<dbReference type="GO" id="GO:0003924">
    <property type="term" value="F:GTPase activity"/>
    <property type="evidence" value="ECO:0007669"/>
    <property type="project" value="InterPro"/>
</dbReference>
<feature type="region of interest" description="Disordered" evidence="6">
    <location>
        <begin position="1"/>
        <end position="24"/>
    </location>
</feature>
<name>A0A5M9QPY0_9HELI</name>
<evidence type="ECO:0000313" key="9">
    <source>
        <dbReference type="Proteomes" id="UP000323707"/>
    </source>
</evidence>
<dbReference type="InterPro" id="IPR045063">
    <property type="entry name" value="Dynamin_N"/>
</dbReference>
<evidence type="ECO:0000313" key="8">
    <source>
        <dbReference type="EMBL" id="KAA8710753.1"/>
    </source>
</evidence>
<evidence type="ECO:0000256" key="4">
    <source>
        <dbReference type="ARBA" id="ARBA00023134"/>
    </source>
</evidence>
<dbReference type="CDD" id="cd09912">
    <property type="entry name" value="DLP_2"/>
    <property type="match status" value="1"/>
</dbReference>
<dbReference type="InterPro" id="IPR027417">
    <property type="entry name" value="P-loop_NTPase"/>
</dbReference>
<organism evidence="8 9">
    <name type="scientific">Helicobacter canis</name>
    <dbReference type="NCBI Taxonomy" id="29419"/>
    <lineage>
        <taxon>Bacteria</taxon>
        <taxon>Pseudomonadati</taxon>
        <taxon>Campylobacterota</taxon>
        <taxon>Epsilonproteobacteria</taxon>
        <taxon>Campylobacterales</taxon>
        <taxon>Helicobacteraceae</taxon>
        <taxon>Helicobacter</taxon>
    </lineage>
</organism>
<evidence type="ECO:0000256" key="1">
    <source>
        <dbReference type="ARBA" id="ARBA00004370"/>
    </source>
</evidence>
<keyword evidence="5" id="KW-0472">Membrane</keyword>
<dbReference type="Gene3D" id="3.40.50.300">
    <property type="entry name" value="P-loop containing nucleotide triphosphate hydrolases"/>
    <property type="match status" value="1"/>
</dbReference>
<evidence type="ECO:0000256" key="3">
    <source>
        <dbReference type="ARBA" id="ARBA00022801"/>
    </source>
</evidence>
<protein>
    <recommendedName>
        <fullName evidence="7">Dynamin N-terminal domain-containing protein</fullName>
    </recommendedName>
</protein>
<proteinExistence type="predicted"/>